<evidence type="ECO:0000256" key="3">
    <source>
        <dbReference type="ARBA" id="ARBA00022741"/>
    </source>
</evidence>
<dbReference type="PROSITE" id="PS00211">
    <property type="entry name" value="ABC_TRANSPORTER_1"/>
    <property type="match status" value="1"/>
</dbReference>
<dbReference type="InterPro" id="IPR050763">
    <property type="entry name" value="ABC_transporter_ATP-binding"/>
</dbReference>
<sequence>MPAIKIESFSKKYRETLAVSELSLTVEEGEIYGFIGPNGSGKSTTIKALLDFIKPTQGKLSIFGYDSQKQAKEIRTVTGYVSSEVRFYPNFSAMELLQAVANFHQIQQASPKIQYLLELFEMHPQKKVAELSLGNRKKIALACSLLPEPRLLILDEPTSGLDPLMQRRLFSEIKTRNQQGITVFLSSHQLNEIQENAHRAAFIRQGKLITVQSMAEESALGKLVTFTAPTIQKKDFPASFKVIAQQQNEWQTLYTGSKNELLQFLNRPEIVDFQVSIPSIEEQFMALYEGGVYDDTF</sequence>
<evidence type="ECO:0000313" key="6">
    <source>
        <dbReference type="EMBL" id="MFC4718499.1"/>
    </source>
</evidence>
<evidence type="ECO:0000256" key="4">
    <source>
        <dbReference type="ARBA" id="ARBA00022840"/>
    </source>
</evidence>
<dbReference type="InterPro" id="IPR027417">
    <property type="entry name" value="P-loop_NTPase"/>
</dbReference>
<evidence type="ECO:0000313" key="7">
    <source>
        <dbReference type="Proteomes" id="UP001595969"/>
    </source>
</evidence>
<dbReference type="Proteomes" id="UP001595969">
    <property type="component" value="Unassembled WGS sequence"/>
</dbReference>
<keyword evidence="7" id="KW-1185">Reference proteome</keyword>
<accession>A0ABV9MTP3</accession>
<dbReference type="GO" id="GO:0005524">
    <property type="term" value="F:ATP binding"/>
    <property type="evidence" value="ECO:0007669"/>
    <property type="project" value="UniProtKB-KW"/>
</dbReference>
<dbReference type="InterPro" id="IPR003439">
    <property type="entry name" value="ABC_transporter-like_ATP-bd"/>
</dbReference>
<dbReference type="Gene3D" id="3.40.50.300">
    <property type="entry name" value="P-loop containing nucleotide triphosphate hydrolases"/>
    <property type="match status" value="1"/>
</dbReference>
<protein>
    <submittedName>
        <fullName evidence="6">ABC transporter ATP-binding protein</fullName>
    </submittedName>
</protein>
<comment type="similarity">
    <text evidence="1">Belongs to the ABC transporter superfamily.</text>
</comment>
<dbReference type="SMART" id="SM00382">
    <property type="entry name" value="AAA"/>
    <property type="match status" value="1"/>
</dbReference>
<name>A0ABV9MTP3_9ENTE</name>
<evidence type="ECO:0000256" key="2">
    <source>
        <dbReference type="ARBA" id="ARBA00022448"/>
    </source>
</evidence>
<dbReference type="EMBL" id="JBHSGS010000010">
    <property type="protein sequence ID" value="MFC4718499.1"/>
    <property type="molecule type" value="Genomic_DNA"/>
</dbReference>
<dbReference type="RefSeq" id="WP_204654035.1">
    <property type="nucleotide sequence ID" value="NZ_JAFBFD010000018.1"/>
</dbReference>
<evidence type="ECO:0000259" key="5">
    <source>
        <dbReference type="PROSITE" id="PS50893"/>
    </source>
</evidence>
<feature type="domain" description="ABC transporter" evidence="5">
    <location>
        <begin position="4"/>
        <end position="230"/>
    </location>
</feature>
<dbReference type="PANTHER" id="PTHR42711:SF5">
    <property type="entry name" value="ABC TRANSPORTER ATP-BINDING PROTEIN NATA"/>
    <property type="match status" value="1"/>
</dbReference>
<proteinExistence type="inferred from homology"/>
<comment type="caution">
    <text evidence="6">The sequence shown here is derived from an EMBL/GenBank/DDBJ whole genome shotgun (WGS) entry which is preliminary data.</text>
</comment>
<keyword evidence="2" id="KW-0813">Transport</keyword>
<evidence type="ECO:0000256" key="1">
    <source>
        <dbReference type="ARBA" id="ARBA00005417"/>
    </source>
</evidence>
<dbReference type="InterPro" id="IPR003593">
    <property type="entry name" value="AAA+_ATPase"/>
</dbReference>
<gene>
    <name evidence="6" type="ORF">ACFO5I_01890</name>
</gene>
<dbReference type="InterPro" id="IPR017871">
    <property type="entry name" value="ABC_transporter-like_CS"/>
</dbReference>
<dbReference type="SUPFAM" id="SSF52540">
    <property type="entry name" value="P-loop containing nucleoside triphosphate hydrolases"/>
    <property type="match status" value="1"/>
</dbReference>
<dbReference type="PANTHER" id="PTHR42711">
    <property type="entry name" value="ABC TRANSPORTER ATP-BINDING PROTEIN"/>
    <property type="match status" value="1"/>
</dbReference>
<organism evidence="6 7">
    <name type="scientific">Enterococcus lemanii</name>
    <dbReference type="NCBI Taxonomy" id="1159752"/>
    <lineage>
        <taxon>Bacteria</taxon>
        <taxon>Bacillati</taxon>
        <taxon>Bacillota</taxon>
        <taxon>Bacilli</taxon>
        <taxon>Lactobacillales</taxon>
        <taxon>Enterococcaceae</taxon>
        <taxon>Enterococcus</taxon>
    </lineage>
</organism>
<keyword evidence="3" id="KW-0547">Nucleotide-binding</keyword>
<dbReference type="CDD" id="cd03230">
    <property type="entry name" value="ABC_DR_subfamily_A"/>
    <property type="match status" value="1"/>
</dbReference>
<keyword evidence="4 6" id="KW-0067">ATP-binding</keyword>
<dbReference type="Pfam" id="PF00005">
    <property type="entry name" value="ABC_tran"/>
    <property type="match status" value="1"/>
</dbReference>
<dbReference type="PROSITE" id="PS50893">
    <property type="entry name" value="ABC_TRANSPORTER_2"/>
    <property type="match status" value="1"/>
</dbReference>
<reference evidence="7" key="1">
    <citation type="journal article" date="2019" name="Int. J. Syst. Evol. Microbiol.">
        <title>The Global Catalogue of Microorganisms (GCM) 10K type strain sequencing project: providing services to taxonomists for standard genome sequencing and annotation.</title>
        <authorList>
            <consortium name="The Broad Institute Genomics Platform"/>
            <consortium name="The Broad Institute Genome Sequencing Center for Infectious Disease"/>
            <person name="Wu L."/>
            <person name="Ma J."/>
        </authorList>
    </citation>
    <scope>NUCLEOTIDE SEQUENCE [LARGE SCALE GENOMIC DNA]</scope>
    <source>
        <strain evidence="7">CGMCC 1.19032</strain>
    </source>
</reference>